<feature type="region of interest" description="Disordered" evidence="1">
    <location>
        <begin position="1"/>
        <end position="96"/>
    </location>
</feature>
<evidence type="ECO:0000256" key="1">
    <source>
        <dbReference type="SAM" id="MobiDB-lite"/>
    </source>
</evidence>
<sequence length="326" mass="34372">MGSPYDPNQPTAMGPQGPQQPGWPPAGGHQPGGPHATPGQPPQGGQPYGQQPYGQQPFGQQPYGQQPFGQQPFGQQPYGQQPFGQQPPPPSSGGGKKWWFIGGGGLVLIVIVVVAVVLALTLSGGEDEPSTPTASALDLVLPEDQFPDITGDFTTETGSTDDDDSTVDNEKCATLVDSQQTTGERAERELTETSSSSDILFGLDNYSADVTKPADNGYDDFDEIVSACSSFTLTLDDGDVPVALTLEEVELPIDSDYKAVRMTGAYEVGAFQLNLAGIIVIGEERGVSFSVTHNTVDDTPPAADPEVSNNLAEMFKAQRQIITDAA</sequence>
<evidence type="ECO:0000313" key="4">
    <source>
        <dbReference type="Proteomes" id="UP000247118"/>
    </source>
</evidence>
<dbReference type="EMBL" id="CP029604">
    <property type="protein sequence ID" value="AWO85103.1"/>
    <property type="molecule type" value="Genomic_DNA"/>
</dbReference>
<feature type="compositionally biased region" description="Low complexity" evidence="1">
    <location>
        <begin position="14"/>
        <end position="84"/>
    </location>
</feature>
<dbReference type="GeneID" id="32689635"/>
<proteinExistence type="predicted"/>
<keyword evidence="2" id="KW-0472">Membrane</keyword>
<reference evidence="3 4" key="1">
    <citation type="submission" date="2018-05" db="EMBL/GenBank/DDBJ databases">
        <title>Complete genome sequence of Gordonia terrae NRRL B-16283.</title>
        <authorList>
            <person name="Garlena R.A."/>
            <person name="Russell D.A."/>
            <person name="Hatfull G.F."/>
        </authorList>
    </citation>
    <scope>NUCLEOTIDE SEQUENCE [LARGE SCALE GENOMIC DNA]</scope>
    <source>
        <strain evidence="3 4">NRRL B-16283</strain>
    </source>
</reference>
<feature type="compositionally biased region" description="Polar residues" evidence="1">
    <location>
        <begin position="1"/>
        <end position="11"/>
    </location>
</feature>
<evidence type="ECO:0000256" key="2">
    <source>
        <dbReference type="SAM" id="Phobius"/>
    </source>
</evidence>
<gene>
    <name evidence="3" type="ORF">DLJ61_17720</name>
</gene>
<organism evidence="3 4">
    <name type="scientific">Gordonia terrae</name>
    <dbReference type="NCBI Taxonomy" id="2055"/>
    <lineage>
        <taxon>Bacteria</taxon>
        <taxon>Bacillati</taxon>
        <taxon>Actinomycetota</taxon>
        <taxon>Actinomycetes</taxon>
        <taxon>Mycobacteriales</taxon>
        <taxon>Gordoniaceae</taxon>
        <taxon>Gordonia</taxon>
    </lineage>
</organism>
<evidence type="ECO:0000313" key="3">
    <source>
        <dbReference type="EMBL" id="AWO85103.1"/>
    </source>
</evidence>
<dbReference type="AlphaFoldDB" id="A0AAD0NYN5"/>
<keyword evidence="2" id="KW-0812">Transmembrane</keyword>
<dbReference type="Proteomes" id="UP000247118">
    <property type="component" value="Chromosome"/>
</dbReference>
<dbReference type="KEGG" id="gta:BCM27_17550"/>
<keyword evidence="2" id="KW-1133">Transmembrane helix</keyword>
<accession>A0AAD0NYN5</accession>
<protein>
    <submittedName>
        <fullName evidence="3">Uncharacterized protein</fullName>
    </submittedName>
</protein>
<dbReference type="RefSeq" id="WP_004023619.1">
    <property type="nucleotide sequence ID" value="NZ_CABEIC010000002.1"/>
</dbReference>
<feature type="transmembrane region" description="Helical" evidence="2">
    <location>
        <begin position="98"/>
        <end position="122"/>
    </location>
</feature>
<name>A0AAD0NYN5_9ACTN</name>